<dbReference type="EMBL" id="JAUQOM010000012">
    <property type="protein sequence ID" value="MDO7836894.1"/>
    <property type="molecule type" value="Genomic_DNA"/>
</dbReference>
<keyword evidence="2" id="KW-1185">Reference proteome</keyword>
<reference evidence="1" key="1">
    <citation type="submission" date="2023-07" db="EMBL/GenBank/DDBJ databases">
        <title>Bacterial whole genome sequence for Sphingobium sp. HBC34.</title>
        <authorList>
            <person name="Le V."/>
            <person name="Ko S.-R."/>
            <person name="Ahn C.-Y."/>
            <person name="Oh H.-M."/>
        </authorList>
    </citation>
    <scope>NUCLEOTIDE SEQUENCE</scope>
    <source>
        <strain evidence="1">HBC34</strain>
    </source>
</reference>
<dbReference type="Proteomes" id="UP001176471">
    <property type="component" value="Unassembled WGS sequence"/>
</dbReference>
<dbReference type="RefSeq" id="WP_304537276.1">
    <property type="nucleotide sequence ID" value="NZ_JAUQOM010000012.1"/>
</dbReference>
<proteinExistence type="predicted"/>
<evidence type="ECO:0000313" key="1">
    <source>
        <dbReference type="EMBL" id="MDO7836894.1"/>
    </source>
</evidence>
<sequence length="97" mass="11117">MPLSLDQHLATAERDYAALARFADRRERFLDALDWSALDEQFVREASMTDDLINDDLASLWLYIDHLGRWSADAGPNATGPAQFLRISRPLRDYTPH</sequence>
<protein>
    <submittedName>
        <fullName evidence="1">Uncharacterized protein</fullName>
    </submittedName>
</protein>
<accession>A0ABT8ZQS6</accession>
<gene>
    <name evidence="1" type="ORF">Q4610_17750</name>
</gene>
<comment type="caution">
    <text evidence="1">The sequence shown here is derived from an EMBL/GenBank/DDBJ whole genome shotgun (WGS) entry which is preliminary data.</text>
</comment>
<name>A0ABT8ZQS6_9SPHN</name>
<organism evidence="1 2">
    <name type="scientific">Sphingobium cyanobacteriorum</name>
    <dbReference type="NCBI Taxonomy" id="3063954"/>
    <lineage>
        <taxon>Bacteria</taxon>
        <taxon>Pseudomonadati</taxon>
        <taxon>Pseudomonadota</taxon>
        <taxon>Alphaproteobacteria</taxon>
        <taxon>Sphingomonadales</taxon>
        <taxon>Sphingomonadaceae</taxon>
        <taxon>Sphingobium</taxon>
    </lineage>
</organism>
<evidence type="ECO:0000313" key="2">
    <source>
        <dbReference type="Proteomes" id="UP001176471"/>
    </source>
</evidence>